<keyword evidence="2" id="KW-0732">Signal</keyword>
<evidence type="ECO:0000313" key="4">
    <source>
        <dbReference type="Proteomes" id="UP000059680"/>
    </source>
</evidence>
<sequence length="111" mass="12021">MGVKLLLKLYVAEALLRGAHGEGPVAAGADLPPLQLPHAVHRRLVPRPLPRHHPPPAARPRARRDPPRLHPLPSPPPIQIASRLHARARDAALLRAAEGLGFGRRAGRARL</sequence>
<dbReference type="Gramene" id="Os05t0482650-00">
    <property type="protein sequence ID" value="Os05t0482650-00"/>
    <property type="gene ID" value="Os05g0482650"/>
</dbReference>
<name>A0A0P0WNR7_ORYSJ</name>
<dbReference type="AlphaFoldDB" id="A0A0P0WNR7"/>
<reference evidence="3 4" key="3">
    <citation type="journal article" date="2013" name="Rice">
        <title>Improvement of the Oryza sativa Nipponbare reference genome using next generation sequence and optical map data.</title>
        <authorList>
            <person name="Kawahara Y."/>
            <person name="de la Bastide M."/>
            <person name="Hamilton J.P."/>
            <person name="Kanamori H."/>
            <person name="McCombie W.R."/>
            <person name="Ouyang S."/>
            <person name="Schwartz D.C."/>
            <person name="Tanaka T."/>
            <person name="Wu J."/>
            <person name="Zhou S."/>
            <person name="Childs K.L."/>
            <person name="Davidson R.M."/>
            <person name="Lin H."/>
            <person name="Quesada-Ocampo L."/>
            <person name="Vaillancourt B."/>
            <person name="Sakai H."/>
            <person name="Lee S.S."/>
            <person name="Kim J."/>
            <person name="Numa H."/>
            <person name="Itoh T."/>
            <person name="Buell C.R."/>
            <person name="Matsumoto T."/>
        </authorList>
    </citation>
    <scope>NUCLEOTIDE SEQUENCE [LARGE SCALE GENOMIC DNA]</scope>
    <source>
        <strain evidence="4">cv. Nipponbare</strain>
    </source>
</reference>
<evidence type="ECO:0000256" key="1">
    <source>
        <dbReference type="SAM" id="MobiDB-lite"/>
    </source>
</evidence>
<evidence type="ECO:0000256" key="2">
    <source>
        <dbReference type="SAM" id="SignalP"/>
    </source>
</evidence>
<accession>A0A0P0WNR7</accession>
<evidence type="ECO:0000313" key="3">
    <source>
        <dbReference type="EMBL" id="BAS94597.1"/>
    </source>
</evidence>
<feature type="region of interest" description="Disordered" evidence="1">
    <location>
        <begin position="38"/>
        <end position="78"/>
    </location>
</feature>
<feature type="chain" id="PRO_5006056803" evidence="2">
    <location>
        <begin position="22"/>
        <end position="111"/>
    </location>
</feature>
<dbReference type="Proteomes" id="UP000059680">
    <property type="component" value="Chromosome 5"/>
</dbReference>
<reference evidence="4" key="1">
    <citation type="journal article" date="2005" name="Nature">
        <title>The map-based sequence of the rice genome.</title>
        <authorList>
            <consortium name="International rice genome sequencing project (IRGSP)"/>
            <person name="Matsumoto T."/>
            <person name="Wu J."/>
            <person name="Kanamori H."/>
            <person name="Katayose Y."/>
            <person name="Fujisawa M."/>
            <person name="Namiki N."/>
            <person name="Mizuno H."/>
            <person name="Yamamoto K."/>
            <person name="Antonio B.A."/>
            <person name="Baba T."/>
            <person name="Sakata K."/>
            <person name="Nagamura Y."/>
            <person name="Aoki H."/>
            <person name="Arikawa K."/>
            <person name="Arita K."/>
            <person name="Bito T."/>
            <person name="Chiden Y."/>
            <person name="Fujitsuka N."/>
            <person name="Fukunaka R."/>
            <person name="Hamada M."/>
            <person name="Harada C."/>
            <person name="Hayashi A."/>
            <person name="Hijishita S."/>
            <person name="Honda M."/>
            <person name="Hosokawa S."/>
            <person name="Ichikawa Y."/>
            <person name="Idonuma A."/>
            <person name="Iijima M."/>
            <person name="Ikeda M."/>
            <person name="Ikeno M."/>
            <person name="Ito K."/>
            <person name="Ito S."/>
            <person name="Ito T."/>
            <person name="Ito Y."/>
            <person name="Ito Y."/>
            <person name="Iwabuchi A."/>
            <person name="Kamiya K."/>
            <person name="Karasawa W."/>
            <person name="Kurita K."/>
            <person name="Katagiri S."/>
            <person name="Kikuta A."/>
            <person name="Kobayashi H."/>
            <person name="Kobayashi N."/>
            <person name="Machita K."/>
            <person name="Maehara T."/>
            <person name="Masukawa M."/>
            <person name="Mizubayashi T."/>
            <person name="Mukai Y."/>
            <person name="Nagasaki H."/>
            <person name="Nagata Y."/>
            <person name="Naito S."/>
            <person name="Nakashima M."/>
            <person name="Nakama Y."/>
            <person name="Nakamichi Y."/>
            <person name="Nakamura M."/>
            <person name="Meguro A."/>
            <person name="Negishi M."/>
            <person name="Ohta I."/>
            <person name="Ohta T."/>
            <person name="Okamoto M."/>
            <person name="Ono N."/>
            <person name="Saji S."/>
            <person name="Sakaguchi M."/>
            <person name="Sakai K."/>
            <person name="Shibata M."/>
            <person name="Shimokawa T."/>
            <person name="Song J."/>
            <person name="Takazaki Y."/>
            <person name="Terasawa K."/>
            <person name="Tsugane M."/>
            <person name="Tsuji K."/>
            <person name="Ueda S."/>
            <person name="Waki K."/>
            <person name="Yamagata H."/>
            <person name="Yamamoto M."/>
            <person name="Yamamoto S."/>
            <person name="Yamane H."/>
            <person name="Yoshiki S."/>
            <person name="Yoshihara R."/>
            <person name="Yukawa K."/>
            <person name="Zhong H."/>
            <person name="Yano M."/>
            <person name="Yuan Q."/>
            <person name="Ouyang S."/>
            <person name="Liu J."/>
            <person name="Jones K.M."/>
            <person name="Gansberger K."/>
            <person name="Moffat K."/>
            <person name="Hill J."/>
            <person name="Bera J."/>
            <person name="Fadrosh D."/>
            <person name="Jin S."/>
            <person name="Johri S."/>
            <person name="Kim M."/>
            <person name="Overton L."/>
            <person name="Reardon M."/>
            <person name="Tsitrin T."/>
            <person name="Vuong H."/>
            <person name="Weaver B."/>
            <person name="Ciecko A."/>
            <person name="Tallon L."/>
            <person name="Jackson J."/>
            <person name="Pai G."/>
            <person name="Aken S.V."/>
            <person name="Utterback T."/>
            <person name="Reidmuller S."/>
            <person name="Feldblyum T."/>
            <person name="Hsiao J."/>
            <person name="Zismann V."/>
            <person name="Iobst S."/>
            <person name="de Vazeille A.R."/>
            <person name="Buell C.R."/>
            <person name="Ying K."/>
            <person name="Li Y."/>
            <person name="Lu T."/>
            <person name="Huang Y."/>
            <person name="Zhao Q."/>
            <person name="Feng Q."/>
            <person name="Zhang L."/>
            <person name="Zhu J."/>
            <person name="Weng Q."/>
            <person name="Mu J."/>
            <person name="Lu Y."/>
            <person name="Fan D."/>
            <person name="Liu Y."/>
            <person name="Guan J."/>
            <person name="Zhang Y."/>
            <person name="Yu S."/>
            <person name="Liu X."/>
            <person name="Zhang Y."/>
            <person name="Hong G."/>
            <person name="Han B."/>
            <person name="Choisne N."/>
            <person name="Demange N."/>
            <person name="Orjeda G."/>
            <person name="Samain S."/>
            <person name="Cattolico L."/>
            <person name="Pelletier E."/>
            <person name="Couloux A."/>
            <person name="Segurens B."/>
            <person name="Wincker P."/>
            <person name="D'Hont A."/>
            <person name="Scarpelli C."/>
            <person name="Weissenbach J."/>
            <person name="Salanoubat M."/>
            <person name="Quetier F."/>
            <person name="Yu Y."/>
            <person name="Kim H.R."/>
            <person name="Rambo T."/>
            <person name="Currie J."/>
            <person name="Collura K."/>
            <person name="Luo M."/>
            <person name="Yang T."/>
            <person name="Ammiraju J.S.S."/>
            <person name="Engler F."/>
            <person name="Soderlund C."/>
            <person name="Wing R.A."/>
            <person name="Palmer L.E."/>
            <person name="de la Bastide M."/>
            <person name="Spiegel L."/>
            <person name="Nascimento L."/>
            <person name="Zutavern T."/>
            <person name="O'Shaughnessy A."/>
            <person name="Dike S."/>
            <person name="Dedhia N."/>
            <person name="Preston R."/>
            <person name="Balija V."/>
            <person name="McCombie W.R."/>
            <person name="Chow T."/>
            <person name="Chen H."/>
            <person name="Chung M."/>
            <person name="Chen C."/>
            <person name="Shaw J."/>
            <person name="Wu H."/>
            <person name="Hsiao K."/>
            <person name="Chao Y."/>
            <person name="Chu M."/>
            <person name="Cheng C."/>
            <person name="Hour A."/>
            <person name="Lee P."/>
            <person name="Lin S."/>
            <person name="Lin Y."/>
            <person name="Liou J."/>
            <person name="Liu S."/>
            <person name="Hsing Y."/>
            <person name="Raghuvanshi S."/>
            <person name="Mohanty A."/>
            <person name="Bharti A.K."/>
            <person name="Gaur A."/>
            <person name="Gupta V."/>
            <person name="Kumar D."/>
            <person name="Ravi V."/>
            <person name="Vij S."/>
            <person name="Kapur A."/>
            <person name="Khurana P."/>
            <person name="Khurana P."/>
            <person name="Khurana J.P."/>
            <person name="Tyagi A.K."/>
            <person name="Gaikwad K."/>
            <person name="Singh A."/>
            <person name="Dalal V."/>
            <person name="Srivastava S."/>
            <person name="Dixit A."/>
            <person name="Pal A.K."/>
            <person name="Ghazi I.A."/>
            <person name="Yadav M."/>
            <person name="Pandit A."/>
            <person name="Bhargava A."/>
            <person name="Sureshbabu K."/>
            <person name="Batra K."/>
            <person name="Sharma T.R."/>
            <person name="Mohapatra T."/>
            <person name="Singh N.K."/>
            <person name="Messing J."/>
            <person name="Nelson A.B."/>
            <person name="Fuks G."/>
            <person name="Kavchok S."/>
            <person name="Keizer G."/>
            <person name="Linton E."/>
            <person name="Llaca V."/>
            <person name="Song R."/>
            <person name="Tanyolac B."/>
            <person name="Young S."/>
            <person name="Ho-Il K."/>
            <person name="Hahn J.H."/>
            <person name="Sangsakoo G."/>
            <person name="Vanavichit A."/>
            <person name="de Mattos Luiz.A.T."/>
            <person name="Zimmer P.D."/>
            <person name="Malone G."/>
            <person name="Dellagostin O."/>
            <person name="de Oliveira A.C."/>
            <person name="Bevan M."/>
            <person name="Bancroft I."/>
            <person name="Minx P."/>
            <person name="Cordum H."/>
            <person name="Wilson R."/>
            <person name="Cheng Z."/>
            <person name="Jin W."/>
            <person name="Jiang J."/>
            <person name="Leong S.A."/>
            <person name="Iwama H."/>
            <person name="Gojobori T."/>
            <person name="Itoh T."/>
            <person name="Niimura Y."/>
            <person name="Fujii Y."/>
            <person name="Habara T."/>
            <person name="Sakai H."/>
            <person name="Sato Y."/>
            <person name="Wilson G."/>
            <person name="Kumar K."/>
            <person name="McCouch S."/>
            <person name="Juretic N."/>
            <person name="Hoen D."/>
            <person name="Wright S."/>
            <person name="Bruskiewich R."/>
            <person name="Bureau T."/>
            <person name="Miyao A."/>
            <person name="Hirochika H."/>
            <person name="Nishikawa T."/>
            <person name="Kadowaki K."/>
            <person name="Sugiura M."/>
            <person name="Burr B."/>
            <person name="Sasaki T."/>
        </authorList>
    </citation>
    <scope>NUCLEOTIDE SEQUENCE [LARGE SCALE GENOMIC DNA]</scope>
    <source>
        <strain evidence="4">cv. Nipponbare</strain>
    </source>
</reference>
<dbReference type="InParanoid" id="A0A0P0WNR7"/>
<feature type="compositionally biased region" description="Basic residues" evidence="1">
    <location>
        <begin position="39"/>
        <end position="54"/>
    </location>
</feature>
<reference evidence="3 4" key="2">
    <citation type="journal article" date="2013" name="Plant Cell Physiol.">
        <title>Rice Annotation Project Database (RAP-DB): an integrative and interactive database for rice genomics.</title>
        <authorList>
            <person name="Sakai H."/>
            <person name="Lee S.S."/>
            <person name="Tanaka T."/>
            <person name="Numa H."/>
            <person name="Kim J."/>
            <person name="Kawahara Y."/>
            <person name="Wakimoto H."/>
            <person name="Yang C.C."/>
            <person name="Iwamoto M."/>
            <person name="Abe T."/>
            <person name="Yamada Y."/>
            <person name="Muto A."/>
            <person name="Inokuchi H."/>
            <person name="Ikemura T."/>
            <person name="Matsumoto T."/>
            <person name="Sasaki T."/>
            <person name="Itoh T."/>
        </authorList>
    </citation>
    <scope>NUCLEOTIDE SEQUENCE [LARGE SCALE GENOMIC DNA]</scope>
    <source>
        <strain evidence="4">cv. Nipponbare</strain>
    </source>
</reference>
<keyword evidence="4" id="KW-1185">Reference proteome</keyword>
<feature type="signal peptide" evidence="2">
    <location>
        <begin position="1"/>
        <end position="21"/>
    </location>
</feature>
<dbReference type="EMBL" id="AP014961">
    <property type="protein sequence ID" value="BAS94597.1"/>
    <property type="molecule type" value="Genomic_DNA"/>
</dbReference>
<feature type="compositionally biased region" description="Pro residues" evidence="1">
    <location>
        <begin position="69"/>
        <end position="78"/>
    </location>
</feature>
<feature type="non-terminal residue" evidence="3">
    <location>
        <position position="1"/>
    </location>
</feature>
<organism evidence="3 4">
    <name type="scientific">Oryza sativa subsp. japonica</name>
    <name type="common">Rice</name>
    <dbReference type="NCBI Taxonomy" id="39947"/>
    <lineage>
        <taxon>Eukaryota</taxon>
        <taxon>Viridiplantae</taxon>
        <taxon>Streptophyta</taxon>
        <taxon>Embryophyta</taxon>
        <taxon>Tracheophyta</taxon>
        <taxon>Spermatophyta</taxon>
        <taxon>Magnoliopsida</taxon>
        <taxon>Liliopsida</taxon>
        <taxon>Poales</taxon>
        <taxon>Poaceae</taxon>
        <taxon>BOP clade</taxon>
        <taxon>Oryzoideae</taxon>
        <taxon>Oryzeae</taxon>
        <taxon>Oryzinae</taxon>
        <taxon>Oryza</taxon>
        <taxon>Oryza sativa</taxon>
    </lineage>
</organism>
<proteinExistence type="predicted"/>
<dbReference type="PaxDb" id="39947-A0A0P0WNR7"/>
<gene>
    <name evidence="3" type="ordered locus">Os05g0482650</name>
    <name evidence="3" type="ORF">OSNPB_050482650</name>
</gene>
<protein>
    <submittedName>
        <fullName evidence="3">Os05g0482650 protein</fullName>
    </submittedName>
</protein>